<proteinExistence type="predicted"/>
<dbReference type="Proteomes" id="UP000053593">
    <property type="component" value="Unassembled WGS sequence"/>
</dbReference>
<reference evidence="1 2" key="1">
    <citation type="submission" date="2014-04" db="EMBL/GenBank/DDBJ databases">
        <title>Evolutionary Origins and Diversification of the Mycorrhizal Mutualists.</title>
        <authorList>
            <consortium name="DOE Joint Genome Institute"/>
            <consortium name="Mycorrhizal Genomics Consortium"/>
            <person name="Kohler A."/>
            <person name="Kuo A."/>
            <person name="Nagy L.G."/>
            <person name="Floudas D."/>
            <person name="Copeland A."/>
            <person name="Barry K.W."/>
            <person name="Cichocki N."/>
            <person name="Veneault-Fourrey C."/>
            <person name="LaButti K."/>
            <person name="Lindquist E.A."/>
            <person name="Lipzen A."/>
            <person name="Lundell T."/>
            <person name="Morin E."/>
            <person name="Murat C."/>
            <person name="Riley R."/>
            <person name="Ohm R."/>
            <person name="Sun H."/>
            <person name="Tunlid A."/>
            <person name="Henrissat B."/>
            <person name="Grigoriev I.V."/>
            <person name="Hibbett D.S."/>
            <person name="Martin F."/>
        </authorList>
    </citation>
    <scope>NUCLEOTIDE SEQUENCE [LARGE SCALE GENOMIC DNA]</scope>
    <source>
        <strain evidence="1 2">FD-317 M1</strain>
    </source>
</reference>
<protein>
    <submittedName>
        <fullName evidence="1">Unplaced genomic scaffold GYMLUscaffold_102, whole genome shotgun sequence</fullName>
    </submittedName>
</protein>
<dbReference type="OrthoDB" id="5130616at2759"/>
<accession>A0A0D0AP22</accession>
<dbReference type="EMBL" id="KN834850">
    <property type="protein sequence ID" value="KIK51985.1"/>
    <property type="molecule type" value="Genomic_DNA"/>
</dbReference>
<keyword evidence="2" id="KW-1185">Reference proteome</keyword>
<sequence>MDSHSRLFNALPNELHLLIAKEIGTDISSICALTSLSRRTYAVYNSFLYQCVNYLAVPTLALTPEARLPLSGPHPAAFVQHISLGYYSDTAKLLEQDPEQLNEKEKLMIRKGRIPPGGVDTFKNLGLAAMANIISYAPHTAIKGIEYECEEFSLADVLDKIEFPVLTSLNTVLISCPFPTATLRRMNLDLLFDLEGENDPPDSNTLAGLLRHAQQHCPNIKHLGLSIPEMRSGLSPEPIQQVLDDPAFVLLLLEELYFFDDRGDQDELLCQNFLHRHPNITPFEYIGALLQEDFASPVDDLILPNLVHTTAVIQDGLSLCMSSSRPIECLCLFMIASLFVDDWLEKMKEALGGMKTLHRLILDDQYDWSDSQYTLREFGDITSACPNLTHLECTLNIPTEHTTGIIGCLPELYETLARNLPALKHFKVVTDVPSELPLYMVRHHHLVHIGNATRNHQTLEMVEVQVFSIELDGTPVLKAEYYFAKDGQDVVLAKKEDRCEFGRSFMAL</sequence>
<evidence type="ECO:0000313" key="1">
    <source>
        <dbReference type="EMBL" id="KIK51985.1"/>
    </source>
</evidence>
<gene>
    <name evidence="1" type="ORF">GYMLUDRAFT_979650</name>
</gene>
<name>A0A0D0AP22_9AGAR</name>
<evidence type="ECO:0000313" key="2">
    <source>
        <dbReference type="Proteomes" id="UP000053593"/>
    </source>
</evidence>
<organism evidence="1 2">
    <name type="scientific">Collybiopsis luxurians FD-317 M1</name>
    <dbReference type="NCBI Taxonomy" id="944289"/>
    <lineage>
        <taxon>Eukaryota</taxon>
        <taxon>Fungi</taxon>
        <taxon>Dikarya</taxon>
        <taxon>Basidiomycota</taxon>
        <taxon>Agaricomycotina</taxon>
        <taxon>Agaricomycetes</taxon>
        <taxon>Agaricomycetidae</taxon>
        <taxon>Agaricales</taxon>
        <taxon>Marasmiineae</taxon>
        <taxon>Omphalotaceae</taxon>
        <taxon>Collybiopsis</taxon>
        <taxon>Collybiopsis luxurians</taxon>
    </lineage>
</organism>
<dbReference type="AlphaFoldDB" id="A0A0D0AP22"/>
<dbReference type="HOGENOM" id="CLU_516831_0_0_1"/>